<sequence length="242" mass="25975">MPETVLVVDAILFDMDGTLVDSTAGVEGAWHAFSKTYPGIDVKDILSSAHGVRTIDNLKNYCGIQDLELLEKEALRFEQEIVNTAAQNPNAGIVLLPGVSDAMKEAGFVFKRLGPRRHLPNPLWAICTSATRAYASQALAVAGVPVPDVFVAAEDVKQGKPFPDPYLLGAEKCGVDPKNCVVFEDAPSGIRSGNAAGCKTIALLTTHSREQVDAAQPDYVIQNMTQVSIRCLPEGVEIRIEA</sequence>
<dbReference type="Gene3D" id="3.40.50.1000">
    <property type="entry name" value="HAD superfamily/HAD-like"/>
    <property type="match status" value="1"/>
</dbReference>
<reference evidence="1 2" key="1">
    <citation type="journal article" date="2019" name="Nat. Ecol. Evol.">
        <title>Megaphylogeny resolves global patterns of mushroom evolution.</title>
        <authorList>
            <person name="Varga T."/>
            <person name="Krizsan K."/>
            <person name="Foldi C."/>
            <person name="Dima B."/>
            <person name="Sanchez-Garcia M."/>
            <person name="Sanchez-Ramirez S."/>
            <person name="Szollosi G.J."/>
            <person name="Szarkandi J.G."/>
            <person name="Papp V."/>
            <person name="Albert L."/>
            <person name="Andreopoulos W."/>
            <person name="Angelini C."/>
            <person name="Antonin V."/>
            <person name="Barry K.W."/>
            <person name="Bougher N.L."/>
            <person name="Buchanan P."/>
            <person name="Buyck B."/>
            <person name="Bense V."/>
            <person name="Catcheside P."/>
            <person name="Chovatia M."/>
            <person name="Cooper J."/>
            <person name="Damon W."/>
            <person name="Desjardin D."/>
            <person name="Finy P."/>
            <person name="Geml J."/>
            <person name="Haridas S."/>
            <person name="Hughes K."/>
            <person name="Justo A."/>
            <person name="Karasinski D."/>
            <person name="Kautmanova I."/>
            <person name="Kiss B."/>
            <person name="Kocsube S."/>
            <person name="Kotiranta H."/>
            <person name="LaButti K.M."/>
            <person name="Lechner B.E."/>
            <person name="Liimatainen K."/>
            <person name="Lipzen A."/>
            <person name="Lukacs Z."/>
            <person name="Mihaltcheva S."/>
            <person name="Morgado L.N."/>
            <person name="Niskanen T."/>
            <person name="Noordeloos M.E."/>
            <person name="Ohm R.A."/>
            <person name="Ortiz-Santana B."/>
            <person name="Ovrebo C."/>
            <person name="Racz N."/>
            <person name="Riley R."/>
            <person name="Savchenko A."/>
            <person name="Shiryaev A."/>
            <person name="Soop K."/>
            <person name="Spirin V."/>
            <person name="Szebenyi C."/>
            <person name="Tomsovsky M."/>
            <person name="Tulloss R.E."/>
            <person name="Uehling J."/>
            <person name="Grigoriev I.V."/>
            <person name="Vagvolgyi C."/>
            <person name="Papp T."/>
            <person name="Martin F.M."/>
            <person name="Miettinen O."/>
            <person name="Hibbett D.S."/>
            <person name="Nagy L.G."/>
        </authorList>
    </citation>
    <scope>NUCLEOTIDE SEQUENCE [LARGE SCALE GENOMIC DNA]</scope>
    <source>
        <strain evidence="1 2">FP101781</strain>
    </source>
</reference>
<name>A0A4Y7TNI2_COPMI</name>
<dbReference type="InterPro" id="IPR051806">
    <property type="entry name" value="HAD-like_SPP"/>
</dbReference>
<dbReference type="EMBL" id="QPFP01000007">
    <property type="protein sequence ID" value="TEB35767.1"/>
    <property type="molecule type" value="Genomic_DNA"/>
</dbReference>
<dbReference type="GO" id="GO:0050308">
    <property type="term" value="F:sugar-phosphatase activity"/>
    <property type="evidence" value="ECO:0007669"/>
    <property type="project" value="TreeGrafter"/>
</dbReference>
<dbReference type="NCBIfam" id="TIGR01509">
    <property type="entry name" value="HAD-SF-IA-v3"/>
    <property type="match status" value="1"/>
</dbReference>
<proteinExistence type="predicted"/>
<dbReference type="InterPro" id="IPR023198">
    <property type="entry name" value="PGP-like_dom2"/>
</dbReference>
<dbReference type="Pfam" id="PF00702">
    <property type="entry name" value="Hydrolase"/>
    <property type="match status" value="1"/>
</dbReference>
<dbReference type="Gene3D" id="1.10.150.240">
    <property type="entry name" value="Putative phosphatase, domain 2"/>
    <property type="match status" value="1"/>
</dbReference>
<comment type="caution">
    <text evidence="1">The sequence shown here is derived from an EMBL/GenBank/DDBJ whole genome shotgun (WGS) entry which is preliminary data.</text>
</comment>
<dbReference type="Proteomes" id="UP000298030">
    <property type="component" value="Unassembled WGS sequence"/>
</dbReference>
<dbReference type="OrthoDB" id="40579at2759"/>
<dbReference type="InterPro" id="IPR006439">
    <property type="entry name" value="HAD-SF_hydro_IA"/>
</dbReference>
<gene>
    <name evidence="1" type="ORF">FA13DRAFT_1811438</name>
</gene>
<dbReference type="SUPFAM" id="SSF56784">
    <property type="entry name" value="HAD-like"/>
    <property type="match status" value="1"/>
</dbReference>
<dbReference type="InterPro" id="IPR023214">
    <property type="entry name" value="HAD_sf"/>
</dbReference>
<organism evidence="1 2">
    <name type="scientific">Coprinellus micaceus</name>
    <name type="common">Glistening ink-cap mushroom</name>
    <name type="synonym">Coprinus micaceus</name>
    <dbReference type="NCBI Taxonomy" id="71717"/>
    <lineage>
        <taxon>Eukaryota</taxon>
        <taxon>Fungi</taxon>
        <taxon>Dikarya</taxon>
        <taxon>Basidiomycota</taxon>
        <taxon>Agaricomycotina</taxon>
        <taxon>Agaricomycetes</taxon>
        <taxon>Agaricomycetidae</taxon>
        <taxon>Agaricales</taxon>
        <taxon>Agaricineae</taxon>
        <taxon>Psathyrellaceae</taxon>
        <taxon>Coprinellus</taxon>
    </lineage>
</organism>
<dbReference type="InterPro" id="IPR036412">
    <property type="entry name" value="HAD-like_sf"/>
</dbReference>
<dbReference type="PANTHER" id="PTHR43481:SF4">
    <property type="entry name" value="GLYCEROL-1-PHOSPHATE PHOSPHOHYDROLASE 1-RELATED"/>
    <property type="match status" value="1"/>
</dbReference>
<protein>
    <submittedName>
        <fullName evidence="1">Phosphatase</fullName>
    </submittedName>
</protein>
<evidence type="ECO:0000313" key="1">
    <source>
        <dbReference type="EMBL" id="TEB35767.1"/>
    </source>
</evidence>
<dbReference type="PANTHER" id="PTHR43481">
    <property type="entry name" value="FRUCTOSE-1-PHOSPHATE PHOSPHATASE"/>
    <property type="match status" value="1"/>
</dbReference>
<dbReference type="SFLD" id="SFLDG01129">
    <property type="entry name" value="C1.5:_HAD__Beta-PGM__Phosphata"/>
    <property type="match status" value="1"/>
</dbReference>
<dbReference type="SFLD" id="SFLDS00003">
    <property type="entry name" value="Haloacid_Dehalogenase"/>
    <property type="match status" value="1"/>
</dbReference>
<dbReference type="AlphaFoldDB" id="A0A4Y7TNI2"/>
<evidence type="ECO:0000313" key="2">
    <source>
        <dbReference type="Proteomes" id="UP000298030"/>
    </source>
</evidence>
<keyword evidence="2" id="KW-1185">Reference proteome</keyword>
<dbReference type="STRING" id="71717.A0A4Y7TNI2"/>
<accession>A0A4Y7TNI2</accession>